<evidence type="ECO:0000256" key="1">
    <source>
        <dbReference type="SAM" id="MobiDB-lite"/>
    </source>
</evidence>
<evidence type="ECO:0000313" key="2">
    <source>
        <dbReference type="EMBL" id="NKC02515.1"/>
    </source>
</evidence>
<evidence type="ECO:0000313" key="3">
    <source>
        <dbReference type="Proteomes" id="UP000704467"/>
    </source>
</evidence>
<feature type="region of interest" description="Disordered" evidence="1">
    <location>
        <begin position="32"/>
        <end position="56"/>
    </location>
</feature>
<reference evidence="2 3" key="1">
    <citation type="submission" date="2020-03" db="EMBL/GenBank/DDBJ databases">
        <title>Whole genome sequencing of clinical and environmental type strains of Ochrobactrum.</title>
        <authorList>
            <person name="Dharne M."/>
        </authorList>
    </citation>
    <scope>NUCLEOTIDE SEQUENCE [LARGE SCALE GENOMIC DNA]</scope>
    <source>
        <strain evidence="2 3">CIP 109452</strain>
    </source>
</reference>
<dbReference type="EMBL" id="JAAVLN010000001">
    <property type="protein sequence ID" value="NKC02515.1"/>
    <property type="molecule type" value="Genomic_DNA"/>
</dbReference>
<name>A0ABX1DKH2_9HYPH</name>
<sequence>MRLAGAGITLHEQTRGEKLLKIKHGLLATAKAPLPRQNRFQQQHPCRYRPASRLLD</sequence>
<proteinExistence type="predicted"/>
<keyword evidence="3" id="KW-1185">Reference proteome</keyword>
<accession>A0ABX1DKH2</accession>
<organism evidence="2 3">
    <name type="scientific">Brucella haematophila</name>
    <dbReference type="NCBI Taxonomy" id="419474"/>
    <lineage>
        <taxon>Bacteria</taxon>
        <taxon>Pseudomonadati</taxon>
        <taxon>Pseudomonadota</taxon>
        <taxon>Alphaproteobacteria</taxon>
        <taxon>Hyphomicrobiales</taxon>
        <taxon>Brucellaceae</taxon>
        <taxon>Brucella/Ochrobactrum group</taxon>
        <taxon>Brucella</taxon>
    </lineage>
</organism>
<protein>
    <submittedName>
        <fullName evidence="2">Uncharacterized protein</fullName>
    </submittedName>
</protein>
<comment type="caution">
    <text evidence="2">The sequence shown here is derived from an EMBL/GenBank/DDBJ whole genome shotgun (WGS) entry which is preliminary data.</text>
</comment>
<gene>
    <name evidence="2" type="ORF">HED55_01130</name>
</gene>
<dbReference type="Proteomes" id="UP000704467">
    <property type="component" value="Unassembled WGS sequence"/>
</dbReference>